<gene>
    <name evidence="2" type="ORF">QE152_g31419</name>
</gene>
<evidence type="ECO:0000313" key="2">
    <source>
        <dbReference type="EMBL" id="KAK9696673.1"/>
    </source>
</evidence>
<keyword evidence="3" id="KW-1185">Reference proteome</keyword>
<dbReference type="Proteomes" id="UP001458880">
    <property type="component" value="Unassembled WGS sequence"/>
</dbReference>
<evidence type="ECO:0000313" key="3">
    <source>
        <dbReference type="Proteomes" id="UP001458880"/>
    </source>
</evidence>
<proteinExistence type="predicted"/>
<organism evidence="2 3">
    <name type="scientific">Popillia japonica</name>
    <name type="common">Japanese beetle</name>
    <dbReference type="NCBI Taxonomy" id="7064"/>
    <lineage>
        <taxon>Eukaryota</taxon>
        <taxon>Metazoa</taxon>
        <taxon>Ecdysozoa</taxon>
        <taxon>Arthropoda</taxon>
        <taxon>Hexapoda</taxon>
        <taxon>Insecta</taxon>
        <taxon>Pterygota</taxon>
        <taxon>Neoptera</taxon>
        <taxon>Endopterygota</taxon>
        <taxon>Coleoptera</taxon>
        <taxon>Polyphaga</taxon>
        <taxon>Scarabaeiformia</taxon>
        <taxon>Scarabaeidae</taxon>
        <taxon>Rutelinae</taxon>
        <taxon>Popillia</taxon>
    </lineage>
</organism>
<reference evidence="2 3" key="1">
    <citation type="journal article" date="2024" name="BMC Genomics">
        <title>De novo assembly and annotation of Popillia japonica's genome with initial clues to its potential as an invasive pest.</title>
        <authorList>
            <person name="Cucini C."/>
            <person name="Boschi S."/>
            <person name="Funari R."/>
            <person name="Cardaioli E."/>
            <person name="Iannotti N."/>
            <person name="Marturano G."/>
            <person name="Paoli F."/>
            <person name="Bruttini M."/>
            <person name="Carapelli A."/>
            <person name="Frati F."/>
            <person name="Nardi F."/>
        </authorList>
    </citation>
    <scope>NUCLEOTIDE SEQUENCE [LARGE SCALE GENOMIC DNA]</scope>
    <source>
        <strain evidence="2">DMR45628</strain>
    </source>
</reference>
<sequence length="106" mass="10930">MLSAVHGRTASGRQRGGLGRIRADAAKSIGKGCSGTNKGGRGEIDCTPSTSGAIFNYTPRGDNFLPCGTPRVTYPGITLQVSLHGPPPPYATPYPSETAIIVVVFG</sequence>
<feature type="region of interest" description="Disordered" evidence="1">
    <location>
        <begin position="1"/>
        <end position="21"/>
    </location>
</feature>
<accession>A0AAW1J1D1</accession>
<name>A0AAW1J1D1_POPJA</name>
<evidence type="ECO:0000256" key="1">
    <source>
        <dbReference type="SAM" id="MobiDB-lite"/>
    </source>
</evidence>
<dbReference type="AlphaFoldDB" id="A0AAW1J1D1"/>
<dbReference type="EMBL" id="JASPKY010000444">
    <property type="protein sequence ID" value="KAK9696673.1"/>
    <property type="molecule type" value="Genomic_DNA"/>
</dbReference>
<protein>
    <submittedName>
        <fullName evidence="2">Uncharacterized protein</fullName>
    </submittedName>
</protein>
<comment type="caution">
    <text evidence="2">The sequence shown here is derived from an EMBL/GenBank/DDBJ whole genome shotgun (WGS) entry which is preliminary data.</text>
</comment>